<dbReference type="Gene3D" id="1.20.120.350">
    <property type="entry name" value="Voltage-gated potassium channels. Chain C"/>
    <property type="match status" value="1"/>
</dbReference>
<dbReference type="SUPFAM" id="SSF81324">
    <property type="entry name" value="Voltage-gated potassium channels"/>
    <property type="match status" value="1"/>
</dbReference>
<keyword evidence="15" id="KW-1185">Reference proteome</keyword>
<keyword evidence="10 12" id="KW-0472">Membrane</keyword>
<evidence type="ECO:0000256" key="12">
    <source>
        <dbReference type="SAM" id="Phobius"/>
    </source>
</evidence>
<evidence type="ECO:0000256" key="10">
    <source>
        <dbReference type="ARBA" id="ARBA00023136"/>
    </source>
</evidence>
<evidence type="ECO:0000259" key="13">
    <source>
        <dbReference type="PROSITE" id="PS50097"/>
    </source>
</evidence>
<feature type="transmembrane region" description="Helical" evidence="12">
    <location>
        <begin position="270"/>
        <end position="291"/>
    </location>
</feature>
<feature type="transmembrane region" description="Helical" evidence="12">
    <location>
        <begin position="431"/>
        <end position="452"/>
    </location>
</feature>
<evidence type="ECO:0000256" key="3">
    <source>
        <dbReference type="ARBA" id="ARBA00022538"/>
    </source>
</evidence>
<keyword evidence="8 12" id="KW-1133">Transmembrane helix</keyword>
<keyword evidence="11" id="KW-0407">Ion channel</keyword>
<dbReference type="Pfam" id="PF00520">
    <property type="entry name" value="Ion_trans"/>
    <property type="match status" value="1"/>
</dbReference>
<reference evidence="14" key="1">
    <citation type="submission" date="2018-11" db="EMBL/GenBank/DDBJ databases">
        <authorList>
            <person name="Alioto T."/>
            <person name="Alioto T."/>
        </authorList>
    </citation>
    <scope>NUCLEOTIDE SEQUENCE</scope>
</reference>
<evidence type="ECO:0000256" key="8">
    <source>
        <dbReference type="ARBA" id="ARBA00022989"/>
    </source>
</evidence>
<proteinExistence type="predicted"/>
<organism evidence="14 15">
    <name type="scientific">Mytilus galloprovincialis</name>
    <name type="common">Mediterranean mussel</name>
    <dbReference type="NCBI Taxonomy" id="29158"/>
    <lineage>
        <taxon>Eukaryota</taxon>
        <taxon>Metazoa</taxon>
        <taxon>Spiralia</taxon>
        <taxon>Lophotrochozoa</taxon>
        <taxon>Mollusca</taxon>
        <taxon>Bivalvia</taxon>
        <taxon>Autobranchia</taxon>
        <taxon>Pteriomorphia</taxon>
        <taxon>Mytilida</taxon>
        <taxon>Mytiloidea</taxon>
        <taxon>Mytilidae</taxon>
        <taxon>Mytilinae</taxon>
        <taxon>Mytilus</taxon>
    </lineage>
</organism>
<dbReference type="GO" id="GO:0008076">
    <property type="term" value="C:voltage-gated potassium channel complex"/>
    <property type="evidence" value="ECO:0007669"/>
    <property type="project" value="InterPro"/>
</dbReference>
<dbReference type="GO" id="GO:0051260">
    <property type="term" value="P:protein homooligomerization"/>
    <property type="evidence" value="ECO:0007669"/>
    <property type="project" value="InterPro"/>
</dbReference>
<keyword evidence="2" id="KW-0813">Transport</keyword>
<dbReference type="PANTHER" id="PTHR11537:SF254">
    <property type="entry name" value="POTASSIUM VOLTAGE-GATED CHANNEL PROTEIN SHAB"/>
    <property type="match status" value="1"/>
</dbReference>
<evidence type="ECO:0000256" key="5">
    <source>
        <dbReference type="ARBA" id="ARBA00022826"/>
    </source>
</evidence>
<keyword evidence="7" id="KW-0630">Potassium</keyword>
<comment type="caution">
    <text evidence="14">The sequence shown here is derived from an EMBL/GenBank/DDBJ whole genome shotgun (WGS) entry which is preliminary data.</text>
</comment>
<dbReference type="InterPro" id="IPR003131">
    <property type="entry name" value="T1-type_BTB"/>
</dbReference>
<dbReference type="Pfam" id="PF02214">
    <property type="entry name" value="BTB_2"/>
    <property type="match status" value="1"/>
</dbReference>
<dbReference type="OrthoDB" id="433309at2759"/>
<dbReference type="Proteomes" id="UP000596742">
    <property type="component" value="Unassembled WGS sequence"/>
</dbReference>
<keyword evidence="6" id="KW-0851">Voltage-gated channel</keyword>
<protein>
    <recommendedName>
        <fullName evidence="13">BTB domain-containing protein</fullName>
    </recommendedName>
</protein>
<dbReference type="InterPro" id="IPR011333">
    <property type="entry name" value="SKP1/BTB/POZ_sf"/>
</dbReference>
<dbReference type="GO" id="GO:0001508">
    <property type="term" value="P:action potential"/>
    <property type="evidence" value="ECO:0007669"/>
    <property type="project" value="TreeGrafter"/>
</dbReference>
<dbReference type="PROSITE" id="PS50097">
    <property type="entry name" value="BTB"/>
    <property type="match status" value="1"/>
</dbReference>
<evidence type="ECO:0000256" key="1">
    <source>
        <dbReference type="ARBA" id="ARBA00004141"/>
    </source>
</evidence>
<evidence type="ECO:0000256" key="4">
    <source>
        <dbReference type="ARBA" id="ARBA00022692"/>
    </source>
</evidence>
<feature type="transmembrane region" description="Helical" evidence="12">
    <location>
        <begin position="303"/>
        <end position="322"/>
    </location>
</feature>
<dbReference type="Gene3D" id="1.10.287.70">
    <property type="match status" value="1"/>
</dbReference>
<evidence type="ECO:0000313" key="14">
    <source>
        <dbReference type="EMBL" id="VDI51261.1"/>
    </source>
</evidence>
<evidence type="ECO:0000256" key="6">
    <source>
        <dbReference type="ARBA" id="ARBA00022882"/>
    </source>
</evidence>
<feature type="transmembrane region" description="Helical" evidence="12">
    <location>
        <begin position="373"/>
        <end position="393"/>
    </location>
</feature>
<dbReference type="AlphaFoldDB" id="A0A8B6FN94"/>
<dbReference type="GO" id="GO:0005249">
    <property type="term" value="F:voltage-gated potassium channel activity"/>
    <property type="evidence" value="ECO:0007669"/>
    <property type="project" value="InterPro"/>
</dbReference>
<dbReference type="SMART" id="SM00225">
    <property type="entry name" value="BTB"/>
    <property type="match status" value="1"/>
</dbReference>
<dbReference type="InterPro" id="IPR003974">
    <property type="entry name" value="K_chnl_volt-dep_Kv3"/>
</dbReference>
<feature type="domain" description="BTB" evidence="13">
    <location>
        <begin position="5"/>
        <end position="71"/>
    </location>
</feature>
<gene>
    <name evidence="14" type="ORF">MGAL_10B089595</name>
</gene>
<dbReference type="SUPFAM" id="SSF54695">
    <property type="entry name" value="POZ domain"/>
    <property type="match status" value="1"/>
</dbReference>
<dbReference type="InterPro" id="IPR000210">
    <property type="entry name" value="BTB/POZ_dom"/>
</dbReference>
<name>A0A8B6FN94_MYTGA</name>
<dbReference type="Gene3D" id="3.30.710.10">
    <property type="entry name" value="Potassium Channel Kv1.1, Chain A"/>
    <property type="match status" value="1"/>
</dbReference>
<evidence type="ECO:0000256" key="11">
    <source>
        <dbReference type="ARBA" id="ARBA00023303"/>
    </source>
</evidence>
<dbReference type="InterPro" id="IPR028325">
    <property type="entry name" value="VG_K_chnl"/>
</dbReference>
<keyword evidence="3" id="KW-0633">Potassium transport</keyword>
<evidence type="ECO:0000256" key="7">
    <source>
        <dbReference type="ARBA" id="ARBA00022958"/>
    </source>
</evidence>
<dbReference type="CDD" id="cd18317">
    <property type="entry name" value="BTB_POZ_Kv"/>
    <property type="match status" value="1"/>
</dbReference>
<evidence type="ECO:0000313" key="15">
    <source>
        <dbReference type="Proteomes" id="UP000596742"/>
    </source>
</evidence>
<dbReference type="PANTHER" id="PTHR11537">
    <property type="entry name" value="VOLTAGE-GATED POTASSIUM CHANNEL"/>
    <property type="match status" value="1"/>
</dbReference>
<dbReference type="InterPro" id="IPR005821">
    <property type="entry name" value="Ion_trans_dom"/>
</dbReference>
<dbReference type="PRINTS" id="PR00169">
    <property type="entry name" value="KCHANNEL"/>
</dbReference>
<comment type="subcellular location">
    <subcellularLocation>
        <location evidence="1">Membrane</location>
        <topology evidence="1">Multi-pass membrane protein</topology>
    </subcellularLocation>
</comment>
<accession>A0A8B6FN94</accession>
<evidence type="ECO:0000256" key="9">
    <source>
        <dbReference type="ARBA" id="ARBA00023065"/>
    </source>
</evidence>
<dbReference type="InterPro" id="IPR027359">
    <property type="entry name" value="Volt_channel_dom_sf"/>
</dbReference>
<feature type="transmembrane region" description="Helical" evidence="12">
    <location>
        <begin position="145"/>
        <end position="167"/>
    </location>
</feature>
<evidence type="ECO:0000256" key="2">
    <source>
        <dbReference type="ARBA" id="ARBA00022448"/>
    </source>
</evidence>
<dbReference type="EMBL" id="UYJE01007038">
    <property type="protein sequence ID" value="VDI51261.1"/>
    <property type="molecule type" value="Genomic_DNA"/>
</dbReference>
<dbReference type="PRINTS" id="PR01498">
    <property type="entry name" value="SHAWCHANNEL"/>
</dbReference>
<keyword evidence="9" id="KW-0406">Ion transport</keyword>
<sequence length="502" mass="58647">MMSASRVRLNISGTTFQITRKLLEAHPHTTLGKLIVDSDVSKSEELYFDRPATPFESILTFYQTGRLHLPQNICPNVFKEELEYWEIDYKQLDRCCLLNYVQFLDSNNTKIDFQNAIAPETTCLTRPLSTRNRIWRILDYKDKSWIAKLVLLIGILFVLLSVLTLALSTLPRYRRPLTTCEYYEYSLANDKTNPAILNFLEQHDCNKLQVSESGDEFYYYYYDYEYYYYDQDDNTTELPSIQTSSQDPVKTKKQGTMQIEPSKVSLKLDIFYQIDYSATAFFTTELILRLVVCQSVFQYYKNVLNIIDIIVLLGTFVDIVLWNLQSSYKFSSELTSFIDFIKFLRVFRLLKYCQHFTYVQVLKFSIRRNAKDLLIMLFHICAFLLIFANIIYLTEDRDNIDSIPQGWWLGLVTLTTVGYGDLSPKTFLGKITCCVCALCGIFMMSMIIPIFVDTFVTLYGIAHVEIAEEKKDQEHTKVFTKVESITALNMTQTFQERHRTVK</sequence>
<keyword evidence="5" id="KW-0631">Potassium channel</keyword>
<keyword evidence="4 12" id="KW-0812">Transmembrane</keyword>